<dbReference type="Proteomes" id="UP000189670">
    <property type="component" value="Unassembled WGS sequence"/>
</dbReference>
<comment type="caution">
    <text evidence="1">The sequence shown here is derived from an EMBL/GenBank/DDBJ whole genome shotgun (WGS) entry which is preliminary data.</text>
</comment>
<accession>A0A1V1P5M4</accession>
<sequence>MRHITFTIKWCMGMIAWLIPVAYMSVSAATITVPINSLSMTVGQCQINFQNNMKAMIQERNNGSTRISIGVEDKRQDMEMLIQTDVHSWDGINAQYVQTQTDDLMFMLKHEKGSVFIIPALRFAKDSGVKYVHQVRTANKVRFQKEFPDWTRMTKARRLATGRGVIRNQGMEGSSFFVKIQPVLENGHVKAIKGTFSGMASMGKNRFQKGDFVSIMDGQFNIEVSQNASIK</sequence>
<reference evidence="2" key="1">
    <citation type="submission" date="2012-11" db="EMBL/GenBank/DDBJ databases">
        <authorList>
            <person name="Lucero-Rivera Y.E."/>
            <person name="Tovar-Ramirez D."/>
        </authorList>
    </citation>
    <scope>NUCLEOTIDE SEQUENCE [LARGE SCALE GENOMIC DNA]</scope>
    <source>
        <strain evidence="2">Araruama</strain>
    </source>
</reference>
<evidence type="ECO:0000313" key="1">
    <source>
        <dbReference type="EMBL" id="ETR70199.1"/>
    </source>
</evidence>
<protein>
    <submittedName>
        <fullName evidence="1">Uncharacterized protein</fullName>
    </submittedName>
</protein>
<dbReference type="EMBL" id="ATBP01000467">
    <property type="protein sequence ID" value="ETR70199.1"/>
    <property type="molecule type" value="Genomic_DNA"/>
</dbReference>
<evidence type="ECO:0000313" key="2">
    <source>
        <dbReference type="Proteomes" id="UP000189670"/>
    </source>
</evidence>
<proteinExistence type="predicted"/>
<gene>
    <name evidence="1" type="ORF">OMM_03412</name>
</gene>
<dbReference type="AlphaFoldDB" id="A0A1V1P5M4"/>
<organism evidence="1 2">
    <name type="scientific">Candidatus Magnetoglobus multicellularis str. Araruama</name>
    <dbReference type="NCBI Taxonomy" id="890399"/>
    <lineage>
        <taxon>Bacteria</taxon>
        <taxon>Pseudomonadati</taxon>
        <taxon>Thermodesulfobacteriota</taxon>
        <taxon>Desulfobacteria</taxon>
        <taxon>Desulfobacterales</taxon>
        <taxon>Desulfobacteraceae</taxon>
        <taxon>Candidatus Magnetoglobus</taxon>
    </lineage>
</organism>
<name>A0A1V1P5M4_9BACT</name>